<dbReference type="EMBL" id="BPLR01001071">
    <property type="protein sequence ID" value="GIY99628.1"/>
    <property type="molecule type" value="Genomic_DNA"/>
</dbReference>
<name>A0AAV4XYK8_CAEEX</name>
<protein>
    <submittedName>
        <fullName evidence="2">Uncharacterized protein</fullName>
    </submittedName>
</protein>
<reference evidence="2 3" key="1">
    <citation type="submission" date="2021-06" db="EMBL/GenBank/DDBJ databases">
        <title>Caerostris extrusa draft genome.</title>
        <authorList>
            <person name="Kono N."/>
            <person name="Arakawa K."/>
        </authorList>
    </citation>
    <scope>NUCLEOTIDE SEQUENCE [LARGE SCALE GENOMIC DNA]</scope>
</reference>
<dbReference type="AlphaFoldDB" id="A0AAV4XYK8"/>
<dbReference type="Proteomes" id="UP001054945">
    <property type="component" value="Unassembled WGS sequence"/>
</dbReference>
<sequence>MFQKFALPVFVKPETSKVRKPETKFVENPDHAADNRGEEEFFTCVRRNGGLCPPAPGEIPGVFPIDPERARPSDVTLFRGHTLRRDADREDGEEVRMVSPSPRLINSRSLF</sequence>
<feature type="region of interest" description="Disordered" evidence="1">
    <location>
        <begin position="82"/>
        <end position="111"/>
    </location>
</feature>
<accession>A0AAV4XYK8</accession>
<keyword evidence="3" id="KW-1185">Reference proteome</keyword>
<evidence type="ECO:0000313" key="2">
    <source>
        <dbReference type="EMBL" id="GIY99628.1"/>
    </source>
</evidence>
<evidence type="ECO:0000256" key="1">
    <source>
        <dbReference type="SAM" id="MobiDB-lite"/>
    </source>
</evidence>
<evidence type="ECO:0000313" key="3">
    <source>
        <dbReference type="Proteomes" id="UP001054945"/>
    </source>
</evidence>
<comment type="caution">
    <text evidence="2">The sequence shown here is derived from an EMBL/GenBank/DDBJ whole genome shotgun (WGS) entry which is preliminary data.</text>
</comment>
<gene>
    <name evidence="2" type="ORF">CEXT_95951</name>
</gene>
<organism evidence="2 3">
    <name type="scientific">Caerostris extrusa</name>
    <name type="common">Bark spider</name>
    <name type="synonym">Caerostris bankana</name>
    <dbReference type="NCBI Taxonomy" id="172846"/>
    <lineage>
        <taxon>Eukaryota</taxon>
        <taxon>Metazoa</taxon>
        <taxon>Ecdysozoa</taxon>
        <taxon>Arthropoda</taxon>
        <taxon>Chelicerata</taxon>
        <taxon>Arachnida</taxon>
        <taxon>Araneae</taxon>
        <taxon>Araneomorphae</taxon>
        <taxon>Entelegynae</taxon>
        <taxon>Araneoidea</taxon>
        <taxon>Araneidae</taxon>
        <taxon>Caerostris</taxon>
    </lineage>
</organism>
<proteinExistence type="predicted"/>